<organism evidence="3 4">
    <name type="scientific">Exiguobacterium aurantiacum</name>
    <dbReference type="NCBI Taxonomy" id="33987"/>
    <lineage>
        <taxon>Bacteria</taxon>
        <taxon>Bacillati</taxon>
        <taxon>Bacillota</taxon>
        <taxon>Bacilli</taxon>
        <taxon>Bacillales</taxon>
        <taxon>Bacillales Family XII. Incertae Sedis</taxon>
        <taxon>Exiguobacterium</taxon>
    </lineage>
</organism>
<reference evidence="3" key="1">
    <citation type="submission" date="2022-07" db="EMBL/GenBank/DDBJ databases">
        <title>Complete genome of CX2.</title>
        <authorList>
            <person name="Cao G."/>
        </authorList>
    </citation>
    <scope>NUCLEOTIDE SEQUENCE</scope>
    <source>
        <strain evidence="3">CX2</strain>
    </source>
</reference>
<dbReference type="Gene3D" id="2.30.30.40">
    <property type="entry name" value="SH3 Domains"/>
    <property type="match status" value="2"/>
</dbReference>
<sequence length="325" mass="36798">MNKIMTYVIALMIVLATLTPITSTVEAATTTLTSYQTKTAVYLRSTASYKGKQLILIPKQKGVTYVAKKGSWVQVRYANRTGYVNEQSLTRKVQKGVALKPTPYVTQRQVIVYSRVDAHKKQVFTLKKGTTVTVNEQLAGYYKIRYGNKTGWVALKDMKKSTMAAPKPIKKTPFLPKQQSIAYLKNYKSNTENRFLFTIKSEHGHQFVNSHLFQTTVPMDEYLFVIGGYDKSKLSSLMFVRSRYDKYPTGQAAGDEAVHAGLAGFFGEGTKETEALRKLYAQHKNFTKNEVIPITIGGQKGILLLWEKRIEFIFDYDGDLPIIRI</sequence>
<proteinExistence type="predicted"/>
<name>A0ABY5FQN0_9BACL</name>
<dbReference type="SMART" id="SM00287">
    <property type="entry name" value="SH3b"/>
    <property type="match status" value="2"/>
</dbReference>
<gene>
    <name evidence="3" type="ORF">NMQ00_03095</name>
</gene>
<keyword evidence="1" id="KW-0732">Signal</keyword>
<dbReference type="PANTHER" id="PTHR34408">
    <property type="entry name" value="FAMILY PROTEIN, PUTATIVE-RELATED"/>
    <property type="match status" value="1"/>
</dbReference>
<dbReference type="Proteomes" id="UP001060325">
    <property type="component" value="Chromosome"/>
</dbReference>
<evidence type="ECO:0000313" key="4">
    <source>
        <dbReference type="Proteomes" id="UP001060325"/>
    </source>
</evidence>
<dbReference type="Pfam" id="PF08239">
    <property type="entry name" value="SH3_3"/>
    <property type="match status" value="2"/>
</dbReference>
<dbReference type="InterPro" id="IPR052354">
    <property type="entry name" value="Cell_Wall_Dynamics_Protein"/>
</dbReference>
<dbReference type="InterPro" id="IPR003646">
    <property type="entry name" value="SH3-like_bac-type"/>
</dbReference>
<accession>A0ABY5FQN0</accession>
<dbReference type="PROSITE" id="PS51781">
    <property type="entry name" value="SH3B"/>
    <property type="match status" value="1"/>
</dbReference>
<dbReference type="RefSeq" id="WP_255177882.1">
    <property type="nucleotide sequence ID" value="NZ_CP101462.1"/>
</dbReference>
<keyword evidence="4" id="KW-1185">Reference proteome</keyword>
<evidence type="ECO:0000259" key="2">
    <source>
        <dbReference type="PROSITE" id="PS51781"/>
    </source>
</evidence>
<evidence type="ECO:0000256" key="1">
    <source>
        <dbReference type="SAM" id="SignalP"/>
    </source>
</evidence>
<dbReference type="PANTHER" id="PTHR34408:SF1">
    <property type="entry name" value="GLYCOSYL HYDROLASE FAMILY 19 DOMAIN-CONTAINING PROTEIN HI_1415"/>
    <property type="match status" value="1"/>
</dbReference>
<dbReference type="EMBL" id="CP101462">
    <property type="protein sequence ID" value="UTT43502.1"/>
    <property type="molecule type" value="Genomic_DNA"/>
</dbReference>
<feature type="chain" id="PRO_5045504195" description="SH3b domain-containing protein" evidence="1">
    <location>
        <begin position="28"/>
        <end position="325"/>
    </location>
</feature>
<evidence type="ECO:0000313" key="3">
    <source>
        <dbReference type="EMBL" id="UTT43502.1"/>
    </source>
</evidence>
<feature type="domain" description="SH3b" evidence="2">
    <location>
        <begin position="100"/>
        <end position="162"/>
    </location>
</feature>
<feature type="signal peptide" evidence="1">
    <location>
        <begin position="1"/>
        <end position="27"/>
    </location>
</feature>
<protein>
    <recommendedName>
        <fullName evidence="2">SH3b domain-containing protein</fullName>
    </recommendedName>
</protein>